<keyword evidence="2" id="KW-1185">Reference proteome</keyword>
<proteinExistence type="predicted"/>
<evidence type="ECO:0000313" key="1">
    <source>
        <dbReference type="EMBL" id="CAL1685698.1"/>
    </source>
</evidence>
<evidence type="ECO:0008006" key="3">
    <source>
        <dbReference type="Google" id="ProtNLM"/>
    </source>
</evidence>
<organism evidence="1 2">
    <name type="scientific">Lasius platythorax</name>
    <dbReference type="NCBI Taxonomy" id="488582"/>
    <lineage>
        <taxon>Eukaryota</taxon>
        <taxon>Metazoa</taxon>
        <taxon>Ecdysozoa</taxon>
        <taxon>Arthropoda</taxon>
        <taxon>Hexapoda</taxon>
        <taxon>Insecta</taxon>
        <taxon>Pterygota</taxon>
        <taxon>Neoptera</taxon>
        <taxon>Endopterygota</taxon>
        <taxon>Hymenoptera</taxon>
        <taxon>Apocrita</taxon>
        <taxon>Aculeata</taxon>
        <taxon>Formicoidea</taxon>
        <taxon>Formicidae</taxon>
        <taxon>Formicinae</taxon>
        <taxon>Lasius</taxon>
        <taxon>Lasius</taxon>
    </lineage>
</organism>
<dbReference type="AlphaFoldDB" id="A0AAV2P173"/>
<sequence length="114" mass="12585">MFAFAVCVRAKETTGVEGRERRAAPILMCESLGTITAITGPVASQHILSAYAATSPFPTPYSIHASRKSCEGSSPYVQRICGQPARYGSYARLKFDNFLVNLGYYPMFNRKPRL</sequence>
<reference evidence="1" key="1">
    <citation type="submission" date="2024-04" db="EMBL/GenBank/DDBJ databases">
        <authorList>
            <consortium name="Molecular Ecology Group"/>
        </authorList>
    </citation>
    <scope>NUCLEOTIDE SEQUENCE</scope>
</reference>
<dbReference type="Proteomes" id="UP001497644">
    <property type="component" value="Chromosome 6"/>
</dbReference>
<name>A0AAV2P173_9HYME</name>
<protein>
    <recommendedName>
        <fullName evidence="3">Secreted protein</fullName>
    </recommendedName>
</protein>
<accession>A0AAV2P173</accession>
<gene>
    <name evidence="1" type="ORF">LPLAT_LOCUS11130</name>
</gene>
<dbReference type="EMBL" id="OZ034829">
    <property type="protein sequence ID" value="CAL1685698.1"/>
    <property type="molecule type" value="Genomic_DNA"/>
</dbReference>
<evidence type="ECO:0000313" key="2">
    <source>
        <dbReference type="Proteomes" id="UP001497644"/>
    </source>
</evidence>